<evidence type="ECO:0000256" key="1">
    <source>
        <dbReference type="SAM" id="Phobius"/>
    </source>
</evidence>
<comment type="caution">
    <text evidence="2">The sequence shown here is derived from an EMBL/GenBank/DDBJ whole genome shotgun (WGS) entry which is preliminary data.</text>
</comment>
<dbReference type="RefSeq" id="WP_179517350.1">
    <property type="nucleotide sequence ID" value="NZ_JACCAC010000001.1"/>
</dbReference>
<feature type="transmembrane region" description="Helical" evidence="1">
    <location>
        <begin position="36"/>
        <end position="57"/>
    </location>
</feature>
<proteinExistence type="predicted"/>
<evidence type="ECO:0000313" key="2">
    <source>
        <dbReference type="EMBL" id="NYG54788.1"/>
    </source>
</evidence>
<gene>
    <name evidence="2" type="ORF">BJ989_001092</name>
</gene>
<organism evidence="2 3">
    <name type="scientific">Nocardioides perillae</name>
    <dbReference type="NCBI Taxonomy" id="1119534"/>
    <lineage>
        <taxon>Bacteria</taxon>
        <taxon>Bacillati</taxon>
        <taxon>Actinomycetota</taxon>
        <taxon>Actinomycetes</taxon>
        <taxon>Propionibacteriales</taxon>
        <taxon>Nocardioidaceae</taxon>
        <taxon>Nocardioides</taxon>
    </lineage>
</organism>
<dbReference type="AlphaFoldDB" id="A0A7Y9RUE5"/>
<dbReference type="Proteomes" id="UP000544110">
    <property type="component" value="Unassembled WGS sequence"/>
</dbReference>
<accession>A0A7Y9RUE5</accession>
<protein>
    <submittedName>
        <fullName evidence="2">Uncharacterized protein</fullName>
    </submittedName>
</protein>
<keyword evidence="3" id="KW-1185">Reference proteome</keyword>
<dbReference type="EMBL" id="JACCAC010000001">
    <property type="protein sequence ID" value="NYG54788.1"/>
    <property type="molecule type" value="Genomic_DNA"/>
</dbReference>
<reference evidence="2 3" key="1">
    <citation type="submission" date="2020-07" db="EMBL/GenBank/DDBJ databases">
        <title>Sequencing the genomes of 1000 actinobacteria strains.</title>
        <authorList>
            <person name="Klenk H.-P."/>
        </authorList>
    </citation>
    <scope>NUCLEOTIDE SEQUENCE [LARGE SCALE GENOMIC DNA]</scope>
    <source>
        <strain evidence="2 3">DSM 24552</strain>
    </source>
</reference>
<keyword evidence="1" id="KW-0812">Transmembrane</keyword>
<sequence length="141" mass="14069">MLHVLARSAGLLGGLAWVARLILDRTGSLGASASDALLWGGAALLAVAVLDVGLGLVPRAPVWLRVVVALGSVALAGSVVAVLHGDGDGVVVDGVVGALAVVVFALRLVRGVRSRSEGSAAEQRTAARCAAPRRSAGSHAR</sequence>
<evidence type="ECO:0000313" key="3">
    <source>
        <dbReference type="Proteomes" id="UP000544110"/>
    </source>
</evidence>
<feature type="transmembrane region" description="Helical" evidence="1">
    <location>
        <begin position="62"/>
        <end position="84"/>
    </location>
</feature>
<keyword evidence="1" id="KW-1133">Transmembrane helix</keyword>
<name>A0A7Y9RUE5_9ACTN</name>
<feature type="transmembrane region" description="Helical" evidence="1">
    <location>
        <begin position="90"/>
        <end position="109"/>
    </location>
</feature>
<keyword evidence="1" id="KW-0472">Membrane</keyword>